<proteinExistence type="predicted"/>
<accession>A0A812G468</accession>
<evidence type="ECO:0000313" key="1">
    <source>
        <dbReference type="EMBL" id="CAE6914234.1"/>
    </source>
</evidence>
<name>A0A812G468_9DINO</name>
<reference evidence="1" key="1">
    <citation type="submission" date="2021-02" db="EMBL/GenBank/DDBJ databases">
        <authorList>
            <person name="Dougan E. K."/>
            <person name="Rhodes N."/>
            <person name="Thang M."/>
            <person name="Chan C."/>
        </authorList>
    </citation>
    <scope>NUCLEOTIDE SEQUENCE</scope>
</reference>
<sequence length="105" mass="11704">MVDRILSSQRMLVLPLSDRYSLAGKVAAVPDEHGRLIERLASATATSFSERAVYVYQELVPGFKEKIPEGRVEQAAELSPHSRAKDYVLKGHRPPECDAQQVQTL</sequence>
<protein>
    <submittedName>
        <fullName evidence="1">Uncharacterized protein</fullName>
    </submittedName>
</protein>
<organism evidence="1 2">
    <name type="scientific">Symbiodinium natans</name>
    <dbReference type="NCBI Taxonomy" id="878477"/>
    <lineage>
        <taxon>Eukaryota</taxon>
        <taxon>Sar</taxon>
        <taxon>Alveolata</taxon>
        <taxon>Dinophyceae</taxon>
        <taxon>Suessiales</taxon>
        <taxon>Symbiodiniaceae</taxon>
        <taxon>Symbiodinium</taxon>
    </lineage>
</organism>
<comment type="caution">
    <text evidence="1">The sequence shown here is derived from an EMBL/GenBank/DDBJ whole genome shotgun (WGS) entry which is preliminary data.</text>
</comment>
<evidence type="ECO:0000313" key="2">
    <source>
        <dbReference type="Proteomes" id="UP000604046"/>
    </source>
</evidence>
<dbReference type="AlphaFoldDB" id="A0A812G468"/>
<dbReference type="Proteomes" id="UP000604046">
    <property type="component" value="Unassembled WGS sequence"/>
</dbReference>
<dbReference type="EMBL" id="CAJNDS010000005">
    <property type="protein sequence ID" value="CAE6914234.1"/>
    <property type="molecule type" value="Genomic_DNA"/>
</dbReference>
<gene>
    <name evidence="1" type="ORF">SNAT2548_LOCUS219</name>
</gene>
<keyword evidence="2" id="KW-1185">Reference proteome</keyword>
<dbReference type="OrthoDB" id="433147at2759"/>